<organism evidence="2 3">
    <name type="scientific">Caenorhabditis briggsae</name>
    <dbReference type="NCBI Taxonomy" id="6238"/>
    <lineage>
        <taxon>Eukaryota</taxon>
        <taxon>Metazoa</taxon>
        <taxon>Ecdysozoa</taxon>
        <taxon>Nematoda</taxon>
        <taxon>Chromadorea</taxon>
        <taxon>Rhabditida</taxon>
        <taxon>Rhabditina</taxon>
        <taxon>Rhabditomorpha</taxon>
        <taxon>Rhabditoidea</taxon>
        <taxon>Rhabditidae</taxon>
        <taxon>Peloderinae</taxon>
        <taxon>Caenorhabditis</taxon>
    </lineage>
</organism>
<feature type="signal peptide" evidence="1">
    <location>
        <begin position="1"/>
        <end position="19"/>
    </location>
</feature>
<dbReference type="AlphaFoldDB" id="A0AAE8ZU94"/>
<proteinExistence type="predicted"/>
<protein>
    <submittedName>
        <fullName evidence="2">Uncharacterized protein</fullName>
    </submittedName>
</protein>
<accession>A0AAE8ZU94</accession>
<reference evidence="2 3" key="1">
    <citation type="submission" date="2022-05" db="EMBL/GenBank/DDBJ databases">
        <title>Chromosome-level reference genomes for two strains of Caenorhabditis briggsae: an improved platform for comparative genomics.</title>
        <authorList>
            <person name="Stevens L."/>
            <person name="Andersen E.C."/>
        </authorList>
    </citation>
    <scope>NUCLEOTIDE SEQUENCE [LARGE SCALE GENOMIC DNA]</scope>
    <source>
        <strain evidence="2">QX1410_ONT</strain>
        <tissue evidence="2">Whole-organism</tissue>
    </source>
</reference>
<dbReference type="Proteomes" id="UP000827892">
    <property type="component" value="Chromosome X"/>
</dbReference>
<keyword evidence="1" id="KW-0732">Signal</keyword>
<evidence type="ECO:0000313" key="2">
    <source>
        <dbReference type="EMBL" id="ULT82341.1"/>
    </source>
</evidence>
<evidence type="ECO:0000313" key="3">
    <source>
        <dbReference type="Proteomes" id="UP000827892"/>
    </source>
</evidence>
<evidence type="ECO:0000256" key="1">
    <source>
        <dbReference type="SAM" id="SignalP"/>
    </source>
</evidence>
<dbReference type="EMBL" id="CP090896">
    <property type="protein sequence ID" value="ULT82341.1"/>
    <property type="molecule type" value="Genomic_DNA"/>
</dbReference>
<gene>
    <name evidence="2" type="ORF">L3Y34_011953</name>
</gene>
<name>A0AAE8ZU94_CAEBR</name>
<sequence length="343" mass="38939">MNLYIINSILLLTVSSISAQYCTAVCMTKFHRSIAEITGIGSSETTTMLAPFHKIIANTEDNRSAHKQIRALCQRVKSWETCVRSCSRDSARAILLSSMEQWKKFCALMRKPTRASNEYLNCERDHQQEVSKHCDSYMPTTFTITVFCKSIEKYRDCSDRYMHRCSDEAFSVKKTIDDAIQHSFSKVLKFATNRIRLPQRCNMYHRSHHYNKQRGEIDHKPIVTTTSTMTTVTSTPITISPALSDVFSRKIEMSKIEKAENPCDCEVKHCPQKCLHTLVSGTTAALDTTTTTLEISTSSASSNNSTLPQDNSKESQLLVNSYPSIFHQVSFMIVIFLITRLVL</sequence>
<feature type="chain" id="PRO_5041943076" evidence="1">
    <location>
        <begin position="20"/>
        <end position="343"/>
    </location>
</feature>